<evidence type="ECO:0000313" key="3">
    <source>
        <dbReference type="EMBL" id="MBO1324064.1"/>
    </source>
</evidence>
<evidence type="ECO:0000259" key="2">
    <source>
        <dbReference type="Pfam" id="PF13462"/>
    </source>
</evidence>
<dbReference type="Proteomes" id="UP000664073">
    <property type="component" value="Unassembled WGS sequence"/>
</dbReference>
<name>A0A939HN91_9PROT</name>
<evidence type="ECO:0000256" key="1">
    <source>
        <dbReference type="SAM" id="SignalP"/>
    </source>
</evidence>
<feature type="signal peptide" evidence="1">
    <location>
        <begin position="1"/>
        <end position="27"/>
    </location>
</feature>
<dbReference type="EMBL" id="JAFVMH010000001">
    <property type="protein sequence ID" value="MBO1324064.1"/>
    <property type="molecule type" value="Genomic_DNA"/>
</dbReference>
<proteinExistence type="predicted"/>
<gene>
    <name evidence="3" type="ORF">J2D77_02685</name>
</gene>
<dbReference type="Gene3D" id="3.40.30.10">
    <property type="entry name" value="Glutaredoxin"/>
    <property type="match status" value="1"/>
</dbReference>
<dbReference type="RefSeq" id="WP_207844725.1">
    <property type="nucleotide sequence ID" value="NZ_JAFVMH010000001.1"/>
</dbReference>
<comment type="caution">
    <text evidence="3">The sequence shown here is derived from an EMBL/GenBank/DDBJ whole genome shotgun (WGS) entry which is preliminary data.</text>
</comment>
<keyword evidence="1" id="KW-0732">Signal</keyword>
<dbReference type="PROSITE" id="PS51318">
    <property type="entry name" value="TAT"/>
    <property type="match status" value="1"/>
</dbReference>
<dbReference type="AlphaFoldDB" id="A0A939HN91"/>
<keyword evidence="4" id="KW-1185">Reference proteome</keyword>
<dbReference type="InterPro" id="IPR012336">
    <property type="entry name" value="Thioredoxin-like_fold"/>
</dbReference>
<feature type="chain" id="PRO_5037368948" evidence="1">
    <location>
        <begin position="28"/>
        <end position="206"/>
    </location>
</feature>
<protein>
    <submittedName>
        <fullName evidence="3">DsbA family protein</fullName>
    </submittedName>
</protein>
<organism evidence="3 4">
    <name type="scientific">Acetobacter garciniae</name>
    <dbReference type="NCBI Taxonomy" id="2817435"/>
    <lineage>
        <taxon>Bacteria</taxon>
        <taxon>Pseudomonadati</taxon>
        <taxon>Pseudomonadota</taxon>
        <taxon>Alphaproteobacteria</taxon>
        <taxon>Acetobacterales</taxon>
        <taxon>Acetobacteraceae</taxon>
        <taxon>Acetobacter</taxon>
    </lineage>
</organism>
<dbReference type="InterPro" id="IPR006311">
    <property type="entry name" value="TAT_signal"/>
</dbReference>
<accession>A0A939HN91</accession>
<reference evidence="3" key="1">
    <citation type="submission" date="2021-03" db="EMBL/GenBank/DDBJ databases">
        <title>The complete genome sequence of Acetobacter sp. TBRC 12339.</title>
        <authorList>
            <person name="Charoenyingcharoen P."/>
            <person name="Yukphan P."/>
        </authorList>
    </citation>
    <scope>NUCLEOTIDE SEQUENCE</scope>
    <source>
        <strain evidence="3">TBRC 12339</strain>
    </source>
</reference>
<dbReference type="InterPro" id="IPR036249">
    <property type="entry name" value="Thioredoxin-like_sf"/>
</dbReference>
<dbReference type="Pfam" id="PF13462">
    <property type="entry name" value="Thioredoxin_4"/>
    <property type="match status" value="1"/>
</dbReference>
<evidence type="ECO:0000313" key="4">
    <source>
        <dbReference type="Proteomes" id="UP000664073"/>
    </source>
</evidence>
<feature type="domain" description="Thioredoxin-like fold" evidence="2">
    <location>
        <begin position="38"/>
        <end position="201"/>
    </location>
</feature>
<dbReference type="SUPFAM" id="SSF52833">
    <property type="entry name" value="Thioredoxin-like"/>
    <property type="match status" value="1"/>
</dbReference>
<sequence length="206" mass="22933">MSFSRRSFLVTAGAVLTAQAVQRSATAAPTADARFTPREVGSPTAKIVVEEWFSLTCVHCAHFAENTYPQVKKDLIDTGKIRYVFHDFPTDQLATVAAMVARTLPIDRYEAFCSSLLASQDRWAFNREGNPHDELKNMAAFAGMPGDVFEKAIADQQLMQFILNEQNQAQTQYGFDSTPTFRFNDKVQVSSAISYDEFVKNLAKAA</sequence>